<sequence length="330" mass="37262">MIGTFKQKNPGNLIMIFILGILLKLPWLFGKSAVVIRPQDGFLYDRFIKFLEPLAAVFPSVYGTLAFLLIFWQAYLLTVFINNQRLVNRPNYLAGMALMLISSFIPEFNYLSGPLIVSLLFLLGFISIFRAHNHPNARGLIFNCGLACGLATMFFQPAVFFILWGLIALAVLRPFRFNEWLLLFIGFTAPYYFYLIYLFLSGQWSTVTSMIEPFSFGISLEKQSLWFAGALFLTILPLLAGIYYINALSSKMLIQIRKGWVLFLLYFATAVVIALVNPGPGFANWVLILVPCAAVHAFGYLNSEVRIYPVLSFWLTAGYIIAIEVAGRFA</sequence>
<dbReference type="KEGG" id="nia:A8C56_02145"/>
<name>A0A1A9HX29_9BACT</name>
<protein>
    <recommendedName>
        <fullName evidence="4">Beta-carotene 15,15'-monooxygenase</fullName>
    </recommendedName>
</protein>
<feature type="transmembrane region" description="Helical" evidence="1">
    <location>
        <begin position="108"/>
        <end position="128"/>
    </location>
</feature>
<feature type="transmembrane region" description="Helical" evidence="1">
    <location>
        <begin position="56"/>
        <end position="81"/>
    </location>
</feature>
<evidence type="ECO:0008006" key="4">
    <source>
        <dbReference type="Google" id="ProtNLM"/>
    </source>
</evidence>
<feature type="transmembrane region" description="Helical" evidence="1">
    <location>
        <begin position="12"/>
        <end position="36"/>
    </location>
</feature>
<feature type="transmembrane region" description="Helical" evidence="1">
    <location>
        <begin position="180"/>
        <end position="200"/>
    </location>
</feature>
<dbReference type="STRING" id="1176587.A8C56_02145"/>
<feature type="transmembrane region" description="Helical" evidence="1">
    <location>
        <begin position="308"/>
        <end position="327"/>
    </location>
</feature>
<proteinExistence type="predicted"/>
<feature type="transmembrane region" description="Helical" evidence="1">
    <location>
        <begin position="282"/>
        <end position="301"/>
    </location>
</feature>
<feature type="transmembrane region" description="Helical" evidence="1">
    <location>
        <begin position="259"/>
        <end position="276"/>
    </location>
</feature>
<keyword evidence="3" id="KW-1185">Reference proteome</keyword>
<keyword evidence="1" id="KW-0472">Membrane</keyword>
<feature type="transmembrane region" description="Helical" evidence="1">
    <location>
        <begin position="225"/>
        <end position="247"/>
    </location>
</feature>
<evidence type="ECO:0000256" key="1">
    <source>
        <dbReference type="SAM" id="Phobius"/>
    </source>
</evidence>
<gene>
    <name evidence="2" type="ORF">A8C56_02145</name>
</gene>
<reference evidence="2 3" key="1">
    <citation type="submission" date="2016-05" db="EMBL/GenBank/DDBJ databases">
        <title>Niabella ginsenosidivorans BS26 whole genome sequencing.</title>
        <authorList>
            <person name="Im W.T."/>
            <person name="Siddiqi M.Z."/>
        </authorList>
    </citation>
    <scope>NUCLEOTIDE SEQUENCE [LARGE SCALE GENOMIC DNA]</scope>
    <source>
        <strain evidence="2 3">BS26</strain>
    </source>
</reference>
<dbReference type="Proteomes" id="UP000077667">
    <property type="component" value="Chromosome"/>
</dbReference>
<evidence type="ECO:0000313" key="2">
    <source>
        <dbReference type="EMBL" id="ANH79936.1"/>
    </source>
</evidence>
<accession>A0A1A9HX29</accession>
<evidence type="ECO:0000313" key="3">
    <source>
        <dbReference type="Proteomes" id="UP000077667"/>
    </source>
</evidence>
<dbReference type="AlphaFoldDB" id="A0A1A9HX29"/>
<organism evidence="2 3">
    <name type="scientific">Niabella ginsenosidivorans</name>
    <dbReference type="NCBI Taxonomy" id="1176587"/>
    <lineage>
        <taxon>Bacteria</taxon>
        <taxon>Pseudomonadati</taxon>
        <taxon>Bacteroidota</taxon>
        <taxon>Chitinophagia</taxon>
        <taxon>Chitinophagales</taxon>
        <taxon>Chitinophagaceae</taxon>
        <taxon>Niabella</taxon>
    </lineage>
</organism>
<dbReference type="EMBL" id="CP015772">
    <property type="protein sequence ID" value="ANH79936.1"/>
    <property type="molecule type" value="Genomic_DNA"/>
</dbReference>
<keyword evidence="1" id="KW-1133">Transmembrane helix</keyword>
<dbReference type="OrthoDB" id="1115611at2"/>
<keyword evidence="1" id="KW-0812">Transmembrane</keyword>
<feature type="transmembrane region" description="Helical" evidence="1">
    <location>
        <begin position="140"/>
        <end position="168"/>
    </location>
</feature>